<dbReference type="GO" id="GO:0005634">
    <property type="term" value="C:nucleus"/>
    <property type="evidence" value="ECO:0007669"/>
    <property type="project" value="TreeGrafter"/>
</dbReference>
<dbReference type="Proteomes" id="UP000008281">
    <property type="component" value="Unassembled WGS sequence"/>
</dbReference>
<gene>
    <name evidence="1" type="ORF">CRE_30448</name>
</gene>
<dbReference type="AlphaFoldDB" id="E3NDZ6"/>
<dbReference type="HOGENOM" id="CLU_437582_0_0_1"/>
<dbReference type="PANTHER" id="PTHR32020:SF3">
    <property type="entry name" value="ARID DOMAIN-CONTAINING PROTEIN-RELATED"/>
    <property type="match status" value="1"/>
</dbReference>
<dbReference type="EMBL" id="DS268615">
    <property type="protein sequence ID" value="EFO94192.1"/>
    <property type="molecule type" value="Genomic_DNA"/>
</dbReference>
<reference evidence="1" key="1">
    <citation type="submission" date="2007-07" db="EMBL/GenBank/DDBJ databases">
        <title>PCAP assembly of the Caenorhabditis remanei genome.</title>
        <authorList>
            <consortium name="The Caenorhabditis remanei Sequencing Consortium"/>
            <person name="Wilson R.K."/>
        </authorList>
    </citation>
    <scope>NUCLEOTIDE SEQUENCE [LARGE SCALE GENOMIC DNA]</scope>
    <source>
        <strain evidence="1">PB4641</strain>
    </source>
</reference>
<sequence>MVLPVHASKLPIRTLEDFSTEEYNNIQPDYFHKLNNEDTATQLMIIKEIGKQLHRSSDQNDMYRMVGVEICKMTGKLLKIDDIDSLYKVATSCLFKLIHRAVVEKSILPANMEGYLEQWELYPAIRFMRDKTRAYENTLRRSIEKSASVSSPVVGSSRVPELFSSQVGLQVPDPEKHAAIPQTSRLPQFTFGRKSEKFSTPGIFPTPDIFSSSGVFPAAPIARNQTLDHESNLRRPVKKTPTLHPTSVASPVVGINRHPELFQVERQTSDPEKHPPFLQTSRLPFTFGPQPGMFPTQGIFPTPDIFSSSGVFPTASNARNQTLDHESTLRKPVQQAPTLHTTSVASPVSRLPLTFEPQPGMFPTPRIFPTPEISPCKGVFPAVSNPFLSQIRPISSLSTFHLTVVDCLTTISNMSKTQDNVSHISKKIVTDYSKKPHLSTPYLVSFRINLFLFLHFRFQKKNPKRQNTKAQEERIHDVGQFSASLFGTVPSLPSLGTVSSAPICGTVPPAPPFATVPSTPSFGTIPPNDFISNFLHYNHIMQNIGSSGPAANILVRTFAFRNEIISIIFQSTLQVPPATPLSFSSSDLPATTNNVLQQNTIVNLLKENPEVLKQINDLLTKSVLK</sequence>
<organism evidence="2">
    <name type="scientific">Caenorhabditis remanei</name>
    <name type="common">Caenorhabditis vulgaris</name>
    <dbReference type="NCBI Taxonomy" id="31234"/>
    <lineage>
        <taxon>Eukaryota</taxon>
        <taxon>Metazoa</taxon>
        <taxon>Ecdysozoa</taxon>
        <taxon>Nematoda</taxon>
        <taxon>Chromadorea</taxon>
        <taxon>Rhabditida</taxon>
        <taxon>Rhabditina</taxon>
        <taxon>Rhabditomorpha</taxon>
        <taxon>Rhabditoidea</taxon>
        <taxon>Rhabditidae</taxon>
        <taxon>Peloderinae</taxon>
        <taxon>Caenorhabditis</taxon>
    </lineage>
</organism>
<accession>E3NDZ6</accession>
<dbReference type="Pfam" id="PF03353">
    <property type="entry name" value="Lin-8"/>
    <property type="match status" value="1"/>
</dbReference>
<evidence type="ECO:0000313" key="1">
    <source>
        <dbReference type="EMBL" id="EFO94192.1"/>
    </source>
</evidence>
<dbReference type="PANTHER" id="PTHR32020">
    <property type="entry name" value="LIN-8 DOMAIN CONTAINING-RELATED"/>
    <property type="match status" value="1"/>
</dbReference>
<protein>
    <submittedName>
        <fullName evidence="1">Uncharacterized protein</fullName>
    </submittedName>
</protein>
<name>E3NDZ6_CAERE</name>
<dbReference type="InterPro" id="IPR005020">
    <property type="entry name" value="LIN-8"/>
</dbReference>
<proteinExistence type="predicted"/>
<evidence type="ECO:0000313" key="2">
    <source>
        <dbReference type="Proteomes" id="UP000008281"/>
    </source>
</evidence>
<dbReference type="InParanoid" id="E3NDZ6"/>
<keyword evidence="2" id="KW-1185">Reference proteome</keyword>